<keyword evidence="1" id="KW-0347">Helicase</keyword>
<reference evidence="1 2" key="1">
    <citation type="submission" date="2019-09" db="EMBL/GenBank/DDBJ databases">
        <authorList>
            <person name="Ou C."/>
        </authorList>
    </citation>
    <scope>NUCLEOTIDE SEQUENCE [LARGE SCALE GENOMIC DNA]</scope>
    <source>
        <strain evidence="1">S2</strain>
        <tissue evidence="1">Leaf</tissue>
    </source>
</reference>
<keyword evidence="2" id="KW-1185">Reference proteome</keyword>
<accession>A0A5N5I346</accession>
<gene>
    <name evidence="1" type="ORF">D8674_029814</name>
</gene>
<organism evidence="1 2">
    <name type="scientific">Pyrus ussuriensis x Pyrus communis</name>
    <dbReference type="NCBI Taxonomy" id="2448454"/>
    <lineage>
        <taxon>Eukaryota</taxon>
        <taxon>Viridiplantae</taxon>
        <taxon>Streptophyta</taxon>
        <taxon>Embryophyta</taxon>
        <taxon>Tracheophyta</taxon>
        <taxon>Spermatophyta</taxon>
        <taxon>Magnoliopsida</taxon>
        <taxon>eudicotyledons</taxon>
        <taxon>Gunneridae</taxon>
        <taxon>Pentapetalae</taxon>
        <taxon>rosids</taxon>
        <taxon>fabids</taxon>
        <taxon>Rosales</taxon>
        <taxon>Rosaceae</taxon>
        <taxon>Amygdaloideae</taxon>
        <taxon>Maleae</taxon>
        <taxon>Pyrus</taxon>
    </lineage>
</organism>
<protein>
    <submittedName>
        <fullName evidence="1">DEAD-box ATP-dependent RNA helicase 42-like</fullName>
    </submittedName>
</protein>
<keyword evidence="1" id="KW-0378">Hydrolase</keyword>
<evidence type="ECO:0000313" key="2">
    <source>
        <dbReference type="Proteomes" id="UP000327157"/>
    </source>
</evidence>
<reference evidence="2" key="2">
    <citation type="submission" date="2019-10" db="EMBL/GenBank/DDBJ databases">
        <title>A de novo genome assembly of a pear dwarfing rootstock.</title>
        <authorList>
            <person name="Wang F."/>
            <person name="Wang J."/>
            <person name="Li S."/>
            <person name="Zhang Y."/>
            <person name="Fang M."/>
            <person name="Ma L."/>
            <person name="Zhao Y."/>
            <person name="Jiang S."/>
        </authorList>
    </citation>
    <scope>NUCLEOTIDE SEQUENCE [LARGE SCALE GENOMIC DNA]</scope>
</reference>
<dbReference type="GO" id="GO:0004386">
    <property type="term" value="F:helicase activity"/>
    <property type="evidence" value="ECO:0007669"/>
    <property type="project" value="UniProtKB-KW"/>
</dbReference>
<evidence type="ECO:0000313" key="1">
    <source>
        <dbReference type="EMBL" id="KAB2633567.1"/>
    </source>
</evidence>
<keyword evidence="1" id="KW-0067">ATP-binding</keyword>
<dbReference type="EMBL" id="SMOL01000120">
    <property type="protein sequence ID" value="KAB2633567.1"/>
    <property type="molecule type" value="Genomic_DNA"/>
</dbReference>
<comment type="caution">
    <text evidence="1">The sequence shown here is derived from an EMBL/GenBank/DDBJ whole genome shotgun (WGS) entry which is preliminary data.</text>
</comment>
<name>A0A5N5I346_9ROSA</name>
<proteinExistence type="predicted"/>
<dbReference type="AlphaFoldDB" id="A0A5N5I346"/>
<keyword evidence="1" id="KW-0547">Nucleotide-binding</keyword>
<dbReference type="Proteomes" id="UP000327157">
    <property type="component" value="Chromosome 6"/>
</dbReference>
<sequence length="165" mass="18451">MEIESKLKIIHLAKLLPLQKKSVKGNKAFFALSVRAHLGAFRLVLTFAILTKLQLLGGASKGVAIAANKSICPNPNCVFPLFHELFCVNQGNIVVVGGTAVVEEWKRISGFRDGDGEKERNGEKRHCRGKDRDKRDCDCSCSVRDKFCDYCEEREARCRVAALRR</sequence>
<reference evidence="1 2" key="3">
    <citation type="submission" date="2019-11" db="EMBL/GenBank/DDBJ databases">
        <title>A de novo genome assembly of a pear dwarfing rootstock.</title>
        <authorList>
            <person name="Wang F."/>
            <person name="Wang J."/>
            <person name="Li S."/>
            <person name="Zhang Y."/>
            <person name="Fang M."/>
            <person name="Ma L."/>
            <person name="Zhao Y."/>
            <person name="Jiang S."/>
        </authorList>
    </citation>
    <scope>NUCLEOTIDE SEQUENCE [LARGE SCALE GENOMIC DNA]</scope>
    <source>
        <strain evidence="1">S2</strain>
        <tissue evidence="1">Leaf</tissue>
    </source>
</reference>